<keyword evidence="1" id="KW-0812">Transmembrane</keyword>
<accession>B6VLD5</accession>
<protein>
    <submittedName>
        <fullName evidence="3">Uncharacterized protein</fullName>
    </submittedName>
</protein>
<feature type="transmembrane region" description="Helical" evidence="1">
    <location>
        <begin position="21"/>
        <end position="44"/>
    </location>
</feature>
<feature type="transmembrane region" description="Helical" evidence="1">
    <location>
        <begin position="50"/>
        <end position="73"/>
    </location>
</feature>
<name>B6VLD5_PHOAA</name>
<dbReference type="KEGG" id="pay:PAU_03821"/>
<evidence type="ECO:0000313" key="4">
    <source>
        <dbReference type="Proteomes" id="UP000002747"/>
    </source>
</evidence>
<dbReference type="AlphaFoldDB" id="B6VLD5"/>
<dbReference type="eggNOG" id="ENOG502ZD46">
    <property type="taxonomic scope" value="Bacteria"/>
</dbReference>
<reference evidence="3" key="1">
    <citation type="journal article" date="2008" name="Proc. Natl. Acad. Sci. U.S.A.">
        <title>Rapid virulence annotation (RVA): identification of virulence factors using a bacterial genome library and multiple invertebrate hosts.</title>
        <authorList>
            <person name="Waterfield N.R."/>
            <person name="Sanchez-Contreras M."/>
            <person name="Eleftherianos I."/>
            <person name="Dowling A."/>
            <person name="Wilkinson P."/>
            <person name="Parkhill J."/>
            <person name="Thomson N."/>
            <person name="Reynolds S.E."/>
            <person name="Bode H.B."/>
            <person name="Dorus S."/>
            <person name="Ffrench-Constant R.H."/>
        </authorList>
    </citation>
    <scope>NUCLEOTIDE SEQUENCE</scope>
    <source>
        <strain evidence="3">ATCC 43949</strain>
    </source>
</reference>
<evidence type="ECO:0000256" key="1">
    <source>
        <dbReference type="SAM" id="Phobius"/>
    </source>
</evidence>
<evidence type="ECO:0000313" key="3">
    <source>
        <dbReference type="EMBL" id="CAR66965.1"/>
    </source>
</evidence>
<dbReference type="Proteomes" id="UP000002747">
    <property type="component" value="Chromosome"/>
</dbReference>
<reference evidence="2" key="2">
    <citation type="submission" date="2008-05" db="EMBL/GenBank/DDBJ databases">
        <authorList>
            <person name="Crossman L.C."/>
        </authorList>
    </citation>
    <scope>NUCLEOTIDE SEQUENCE</scope>
    <source>
        <strain evidence="2">ATCC43949</strain>
    </source>
</reference>
<dbReference type="EMBL" id="FM211049">
    <property type="protein sequence ID" value="CAR66965.1"/>
    <property type="molecule type" value="Genomic_DNA"/>
</dbReference>
<reference evidence="3" key="3">
    <citation type="submission" date="2008-09" db="EMBL/GenBank/DDBJ databases">
        <authorList>
            <person name="Thomson N.R."/>
        </authorList>
    </citation>
    <scope>NUCLEOTIDE SEQUENCE</scope>
    <source>
        <strain evidence="3">ATCC 43949</strain>
    </source>
</reference>
<dbReference type="EMBL" id="FM162591">
    <property type="protein sequence ID" value="CAQ85909.1"/>
    <property type="molecule type" value="Genomic_DNA"/>
</dbReference>
<gene>
    <name evidence="2" type="ordered locus">PAU_03821</name>
    <name evidence="3" type="ORF">PA-RVA7-0667</name>
</gene>
<dbReference type="STRING" id="291112.PAU_03821"/>
<accession>C7BMN0</accession>
<reference evidence="2 4" key="4">
    <citation type="journal article" date="2009" name="BMC Genomics">
        <title>Comparative genomics of the emerging human pathogen Photorhabdus asymbiotica with the insect pathogen Photorhabdus luminescens.</title>
        <authorList>
            <person name="Wilkinson P."/>
            <person name="Waterfield N.R."/>
            <person name="Crossman L."/>
            <person name="Corton C."/>
            <person name="Sanchez-Contreras M."/>
            <person name="Vlisidou I."/>
            <person name="Barron A."/>
            <person name="Bignell A."/>
            <person name="Clark L."/>
            <person name="Ormond D."/>
            <person name="Mayho M."/>
            <person name="Bason N."/>
            <person name="Smith F."/>
            <person name="Simmonds M."/>
            <person name="Churcher C."/>
            <person name="Harris D."/>
            <person name="Thompson N.R."/>
            <person name="Quail M."/>
            <person name="Parkhill J."/>
            <person name="ffrench-Constant R.H."/>
        </authorList>
    </citation>
    <scope>NUCLEOTIDE SEQUENCE [LARGE SCALE GENOMIC DNA]</scope>
    <source>
        <strain evidence="4">ATCC 43949 / 3105-77</strain>
        <strain evidence="2">ATCC43949</strain>
    </source>
</reference>
<evidence type="ECO:0000313" key="2">
    <source>
        <dbReference type="EMBL" id="CAQ85909.1"/>
    </source>
</evidence>
<sequence length="391" mass="43691">MAWEIPESYPIHRPAPLDWSLWWRLFSLAGFIIAVAAGGFWSLFKDPHSLLYALVAVTGITVLFGLIAGWRLFRYGVELEKAEILTQENAWQEAHWQVWASQAMRVVDYGAVFPPEVPSPAETTAWVNGDSALLLPPFSGYPDLFKDLLGLVRISLTAYVADHQVSVYFPSDQCETAAWEQFCQVWAELGLPLSQLQGPIGLQSDYTHQINDWLTTEVKGLMLVITWWWQGEQTPNAVSEGAVIWLLAPPSSQLLAKCCLHRAMTTVSAAAERDMGQFLHYQRPAITAGTLWYNEADSPEKDRLLIRLNQMLEALSSPAQQSTPAMLDQQFVSHWLGKSGCCMDWFTLTLAMQMAECQHAPQLLLLSQNTSLQLGTVSPLDHVTSSGSFHV</sequence>
<organism evidence="3">
    <name type="scientific">Photorhabdus asymbiotica subsp. asymbiotica (strain ATCC 43949 / 3105-77)</name>
    <name type="common">Xenorhabdus luminescens (strain 2)</name>
    <dbReference type="NCBI Taxonomy" id="553480"/>
    <lineage>
        <taxon>Bacteria</taxon>
        <taxon>Pseudomonadati</taxon>
        <taxon>Pseudomonadota</taxon>
        <taxon>Gammaproteobacteria</taxon>
        <taxon>Enterobacterales</taxon>
        <taxon>Morganellaceae</taxon>
        <taxon>Photorhabdus</taxon>
    </lineage>
</organism>
<proteinExistence type="predicted"/>
<keyword evidence="1" id="KW-0472">Membrane</keyword>
<keyword evidence="1" id="KW-1133">Transmembrane helix</keyword>